<sequence length="46" mass="5075">MAGINLTAEQVSAINMALAKGQRIEIIPLKDRIKVVAVKRDELKTK</sequence>
<reference evidence="1" key="1">
    <citation type="journal article" date="2021" name="Proc. Natl. Acad. Sci. U.S.A.">
        <title>A Catalog of Tens of Thousands of Viruses from Human Metagenomes Reveals Hidden Associations with Chronic Diseases.</title>
        <authorList>
            <person name="Tisza M.J."/>
            <person name="Buck C.B."/>
        </authorList>
    </citation>
    <scope>NUCLEOTIDE SEQUENCE</scope>
    <source>
        <strain evidence="1">CtBeL15</strain>
    </source>
</reference>
<name>A0A8S5V018_9CAUD</name>
<organism evidence="1">
    <name type="scientific">Siphoviridae sp. ctBeL15</name>
    <dbReference type="NCBI Taxonomy" id="2825374"/>
    <lineage>
        <taxon>Viruses</taxon>
        <taxon>Duplodnaviria</taxon>
        <taxon>Heunggongvirae</taxon>
        <taxon>Uroviricota</taxon>
        <taxon>Caudoviricetes</taxon>
    </lineage>
</organism>
<proteinExistence type="predicted"/>
<protein>
    <submittedName>
        <fullName evidence="1">Uncharacterized protein</fullName>
    </submittedName>
</protein>
<dbReference type="EMBL" id="BK016176">
    <property type="protein sequence ID" value="DAG00081.1"/>
    <property type="molecule type" value="Genomic_DNA"/>
</dbReference>
<evidence type="ECO:0000313" key="1">
    <source>
        <dbReference type="EMBL" id="DAG00081.1"/>
    </source>
</evidence>
<accession>A0A8S5V018</accession>